<accession>A0AAN4ZMZ6</accession>
<evidence type="ECO:0000313" key="2">
    <source>
        <dbReference type="EMBL" id="GMR40540.1"/>
    </source>
</evidence>
<dbReference type="AlphaFoldDB" id="A0AAN4ZMZ6"/>
<sequence length="128" mass="14060">VSSPLRQPEAREGSQEMLRPSGDALSGKFDDVATTSSTTKTDDVTSSAMTEKTDDVISAKTSELEQGAGDFATPPHSTCAPDWMTKMTWAPRARMKFQSLRSHYDTADGYRVPMKARRLDLTPIGIEF</sequence>
<evidence type="ECO:0000313" key="3">
    <source>
        <dbReference type="Proteomes" id="UP001328107"/>
    </source>
</evidence>
<protein>
    <submittedName>
        <fullName evidence="2">Uncharacterized protein</fullName>
    </submittedName>
</protein>
<dbReference type="Proteomes" id="UP001328107">
    <property type="component" value="Unassembled WGS sequence"/>
</dbReference>
<gene>
    <name evidence="2" type="ORF">PMAYCL1PPCAC_10735</name>
</gene>
<organism evidence="2 3">
    <name type="scientific">Pristionchus mayeri</name>
    <dbReference type="NCBI Taxonomy" id="1317129"/>
    <lineage>
        <taxon>Eukaryota</taxon>
        <taxon>Metazoa</taxon>
        <taxon>Ecdysozoa</taxon>
        <taxon>Nematoda</taxon>
        <taxon>Chromadorea</taxon>
        <taxon>Rhabditida</taxon>
        <taxon>Rhabditina</taxon>
        <taxon>Diplogasteromorpha</taxon>
        <taxon>Diplogasteroidea</taxon>
        <taxon>Neodiplogasteridae</taxon>
        <taxon>Pristionchus</taxon>
    </lineage>
</organism>
<feature type="region of interest" description="Disordered" evidence="1">
    <location>
        <begin position="1"/>
        <end position="77"/>
    </location>
</feature>
<feature type="non-terminal residue" evidence="2">
    <location>
        <position position="1"/>
    </location>
</feature>
<dbReference type="EMBL" id="BTRK01000003">
    <property type="protein sequence ID" value="GMR40540.1"/>
    <property type="molecule type" value="Genomic_DNA"/>
</dbReference>
<feature type="compositionally biased region" description="Low complexity" evidence="1">
    <location>
        <begin position="32"/>
        <end position="48"/>
    </location>
</feature>
<name>A0AAN4ZMZ6_9BILA</name>
<proteinExistence type="predicted"/>
<keyword evidence="3" id="KW-1185">Reference proteome</keyword>
<evidence type="ECO:0000256" key="1">
    <source>
        <dbReference type="SAM" id="MobiDB-lite"/>
    </source>
</evidence>
<reference evidence="3" key="1">
    <citation type="submission" date="2022-10" db="EMBL/GenBank/DDBJ databases">
        <title>Genome assembly of Pristionchus species.</title>
        <authorList>
            <person name="Yoshida K."/>
            <person name="Sommer R.J."/>
        </authorList>
    </citation>
    <scope>NUCLEOTIDE SEQUENCE [LARGE SCALE GENOMIC DNA]</scope>
    <source>
        <strain evidence="3">RS5460</strain>
    </source>
</reference>
<comment type="caution">
    <text evidence="2">The sequence shown here is derived from an EMBL/GenBank/DDBJ whole genome shotgun (WGS) entry which is preliminary data.</text>
</comment>